<evidence type="ECO:0000313" key="2">
    <source>
        <dbReference type="EMBL" id="KKM75879.1"/>
    </source>
</evidence>
<evidence type="ECO:0000256" key="1">
    <source>
        <dbReference type="SAM" id="Phobius"/>
    </source>
</evidence>
<dbReference type="EMBL" id="LAZR01008899">
    <property type="protein sequence ID" value="KKM75879.1"/>
    <property type="molecule type" value="Genomic_DNA"/>
</dbReference>
<feature type="non-terminal residue" evidence="2">
    <location>
        <position position="1"/>
    </location>
</feature>
<feature type="transmembrane region" description="Helical" evidence="1">
    <location>
        <begin position="20"/>
        <end position="40"/>
    </location>
</feature>
<reference evidence="2" key="1">
    <citation type="journal article" date="2015" name="Nature">
        <title>Complex archaea that bridge the gap between prokaryotes and eukaryotes.</title>
        <authorList>
            <person name="Spang A."/>
            <person name="Saw J.H."/>
            <person name="Jorgensen S.L."/>
            <person name="Zaremba-Niedzwiedzka K."/>
            <person name="Martijn J."/>
            <person name="Lind A.E."/>
            <person name="van Eijk R."/>
            <person name="Schleper C."/>
            <person name="Guy L."/>
            <person name="Ettema T.J."/>
        </authorList>
    </citation>
    <scope>NUCLEOTIDE SEQUENCE</scope>
</reference>
<organism evidence="2">
    <name type="scientific">marine sediment metagenome</name>
    <dbReference type="NCBI Taxonomy" id="412755"/>
    <lineage>
        <taxon>unclassified sequences</taxon>
        <taxon>metagenomes</taxon>
        <taxon>ecological metagenomes</taxon>
    </lineage>
</organism>
<gene>
    <name evidence="2" type="ORF">LCGC14_1385730</name>
</gene>
<comment type="caution">
    <text evidence="2">The sequence shown here is derived from an EMBL/GenBank/DDBJ whole genome shotgun (WGS) entry which is preliminary data.</text>
</comment>
<keyword evidence="1" id="KW-0812">Transmembrane</keyword>
<accession>A0A0F9K1G7</accession>
<dbReference type="AlphaFoldDB" id="A0A0F9K1G7"/>
<name>A0A0F9K1G7_9ZZZZ</name>
<feature type="transmembrane region" description="Helical" evidence="1">
    <location>
        <begin position="78"/>
        <end position="100"/>
    </location>
</feature>
<feature type="transmembrane region" description="Helical" evidence="1">
    <location>
        <begin position="52"/>
        <end position="72"/>
    </location>
</feature>
<keyword evidence="1" id="KW-1133">Transmembrane helix</keyword>
<keyword evidence="1" id="KW-0472">Membrane</keyword>
<protein>
    <submittedName>
        <fullName evidence="2">Uncharacterized protein</fullName>
    </submittedName>
</protein>
<proteinExistence type="predicted"/>
<sequence length="162" mass="17322">GIGATSPLLVRILAPSEYRQAYLVTLCILPVAVITGVYYWASALIHIAKKTYLIGVTAAMAAGLNLLMNYLLIPRLGWVGAAIATNAALLFATTGIFILGMQCFPVPLRRQFVPTIISSANAIRKVMGSCGRAVMIFPRRLKICLTALALSAMRVGTKGITK</sequence>